<dbReference type="AlphaFoldDB" id="A0A8S4BNX5"/>
<dbReference type="EMBL" id="CAJRST010038888">
    <property type="protein sequence ID" value="CAG6015731.1"/>
    <property type="molecule type" value="Genomic_DNA"/>
</dbReference>
<sequence length="64" mass="7068">MFLCIGEVQEQLQEGNPFACASGRSRSTAPPGCDTQDLRFRSGYSSPQFPVHPENGSWMGFIFP</sequence>
<name>A0A8S4BNX5_9TELE</name>
<organism evidence="1 2">
    <name type="scientific">Menidia menidia</name>
    <name type="common">Atlantic silverside</name>
    <dbReference type="NCBI Taxonomy" id="238744"/>
    <lineage>
        <taxon>Eukaryota</taxon>
        <taxon>Metazoa</taxon>
        <taxon>Chordata</taxon>
        <taxon>Craniata</taxon>
        <taxon>Vertebrata</taxon>
        <taxon>Euteleostomi</taxon>
        <taxon>Actinopterygii</taxon>
        <taxon>Neopterygii</taxon>
        <taxon>Teleostei</taxon>
        <taxon>Neoteleostei</taxon>
        <taxon>Acanthomorphata</taxon>
        <taxon>Ovalentaria</taxon>
        <taxon>Atherinomorphae</taxon>
        <taxon>Atheriniformes</taxon>
        <taxon>Atherinopsidae</taxon>
        <taxon>Menidiinae</taxon>
        <taxon>Menidia</taxon>
    </lineage>
</organism>
<reference evidence="1" key="1">
    <citation type="submission" date="2021-05" db="EMBL/GenBank/DDBJ databases">
        <authorList>
            <person name="Tigano A."/>
        </authorList>
    </citation>
    <scope>NUCLEOTIDE SEQUENCE</scope>
</reference>
<dbReference type="Proteomes" id="UP000677803">
    <property type="component" value="Unassembled WGS sequence"/>
</dbReference>
<gene>
    <name evidence="1" type="ORF">MMEN_LOCUS19781</name>
</gene>
<proteinExistence type="predicted"/>
<evidence type="ECO:0000313" key="1">
    <source>
        <dbReference type="EMBL" id="CAG6015731.1"/>
    </source>
</evidence>
<accession>A0A8S4BNX5</accession>
<protein>
    <submittedName>
        <fullName evidence="1">(Atlantic silverside) hypothetical protein</fullName>
    </submittedName>
</protein>
<keyword evidence="2" id="KW-1185">Reference proteome</keyword>
<comment type="caution">
    <text evidence="1">The sequence shown here is derived from an EMBL/GenBank/DDBJ whole genome shotgun (WGS) entry which is preliminary data.</text>
</comment>
<evidence type="ECO:0000313" key="2">
    <source>
        <dbReference type="Proteomes" id="UP000677803"/>
    </source>
</evidence>